<evidence type="ECO:0000256" key="4">
    <source>
        <dbReference type="ARBA" id="ARBA00022833"/>
    </source>
</evidence>
<comment type="similarity">
    <text evidence="6">Belongs to the peptidase M48 family.</text>
</comment>
<dbReference type="EMBL" id="BAAAQM010000019">
    <property type="protein sequence ID" value="GAA1973441.1"/>
    <property type="molecule type" value="Genomic_DNA"/>
</dbReference>
<feature type="transmembrane region" description="Helical" evidence="7">
    <location>
        <begin position="137"/>
        <end position="161"/>
    </location>
</feature>
<dbReference type="Gene3D" id="3.30.2010.10">
    <property type="entry name" value="Metalloproteases ('zincins'), catalytic domain"/>
    <property type="match status" value="1"/>
</dbReference>
<evidence type="ECO:0000259" key="8">
    <source>
        <dbReference type="Pfam" id="PF01435"/>
    </source>
</evidence>
<dbReference type="Pfam" id="PF16491">
    <property type="entry name" value="Peptidase_M48_N"/>
    <property type="match status" value="1"/>
</dbReference>
<comment type="cofactor">
    <cofactor evidence="6">
        <name>Zn(2+)</name>
        <dbReference type="ChEBI" id="CHEBI:29105"/>
    </cofactor>
    <text evidence="6">Binds 1 zinc ion per subunit.</text>
</comment>
<evidence type="ECO:0000256" key="3">
    <source>
        <dbReference type="ARBA" id="ARBA00022801"/>
    </source>
</evidence>
<evidence type="ECO:0000313" key="11">
    <source>
        <dbReference type="Proteomes" id="UP001499854"/>
    </source>
</evidence>
<evidence type="ECO:0000313" key="10">
    <source>
        <dbReference type="EMBL" id="GAA1973441.1"/>
    </source>
</evidence>
<keyword evidence="5 6" id="KW-0482">Metalloprotease</keyword>
<gene>
    <name evidence="10" type="ORF">GCM10009838_36570</name>
</gene>
<dbReference type="Pfam" id="PF01435">
    <property type="entry name" value="Peptidase_M48"/>
    <property type="match status" value="1"/>
</dbReference>
<dbReference type="RefSeq" id="WP_344658250.1">
    <property type="nucleotide sequence ID" value="NZ_BAAAQM010000019.1"/>
</dbReference>
<feature type="transmembrane region" description="Helical" evidence="7">
    <location>
        <begin position="62"/>
        <end position="84"/>
    </location>
</feature>
<evidence type="ECO:0008006" key="12">
    <source>
        <dbReference type="Google" id="ProtNLM"/>
    </source>
</evidence>
<keyword evidence="7" id="KW-0812">Transmembrane</keyword>
<evidence type="ECO:0000256" key="5">
    <source>
        <dbReference type="ARBA" id="ARBA00023049"/>
    </source>
</evidence>
<feature type="transmembrane region" description="Helical" evidence="7">
    <location>
        <begin position="294"/>
        <end position="313"/>
    </location>
</feature>
<feature type="transmembrane region" description="Helical" evidence="7">
    <location>
        <begin position="105"/>
        <end position="131"/>
    </location>
</feature>
<comment type="caution">
    <text evidence="10">The sequence shown here is derived from an EMBL/GenBank/DDBJ whole genome shotgun (WGS) entry which is preliminary data.</text>
</comment>
<evidence type="ECO:0000256" key="7">
    <source>
        <dbReference type="SAM" id="Phobius"/>
    </source>
</evidence>
<proteinExistence type="inferred from homology"/>
<keyword evidence="4 6" id="KW-0862">Zinc</keyword>
<evidence type="ECO:0000256" key="2">
    <source>
        <dbReference type="ARBA" id="ARBA00022723"/>
    </source>
</evidence>
<reference evidence="11" key="1">
    <citation type="journal article" date="2019" name="Int. J. Syst. Evol. Microbiol.">
        <title>The Global Catalogue of Microorganisms (GCM) 10K type strain sequencing project: providing services to taxonomists for standard genome sequencing and annotation.</title>
        <authorList>
            <consortium name="The Broad Institute Genomics Platform"/>
            <consortium name="The Broad Institute Genome Sequencing Center for Infectious Disease"/>
            <person name="Wu L."/>
            <person name="Ma J."/>
        </authorList>
    </citation>
    <scope>NUCLEOTIDE SEQUENCE [LARGE SCALE GENOMIC DNA]</scope>
    <source>
        <strain evidence="11">JCM 16013</strain>
    </source>
</reference>
<dbReference type="InterPro" id="IPR032456">
    <property type="entry name" value="Peptidase_M48_N"/>
</dbReference>
<sequence>MDYTAQDFTPEQIERSRAYKHDVRPLLIISTALGLAVPLVLGLTPAGAGLVRVAGDVAGGGWVAQAVLGSLAISLLGLLLRIPLSMWGETVSRRWGLSRRGWGLFAADTAKGFVIGAVLTAAAVLGLYYLLRHAGDAWWVWAALAAAGLAVLGSFIMPVLIEPLFNKFRPLPEGPLRDRLMALVEESGVPVRDILVSDSSKRTTAANAYVSGFGKTRRLVVWDTTTDSLDTDEVAAVAAHELGHAARRDVLVGTLLGAVGAALGVALLAAALHWTALLDAAGVTHADDPRSQALVRAILAVIGLLGEPWGLAFSRHIESRADGYALDLFREPDTIVRMERSLAVQNIADLRPRRYEILLRYTHPPIPARIAHARRWAAEQGVPIPKPLSATSKEIGET</sequence>
<dbReference type="Proteomes" id="UP001499854">
    <property type="component" value="Unassembled WGS sequence"/>
</dbReference>
<dbReference type="InterPro" id="IPR001915">
    <property type="entry name" value="Peptidase_M48"/>
</dbReference>
<evidence type="ECO:0000256" key="1">
    <source>
        <dbReference type="ARBA" id="ARBA00022670"/>
    </source>
</evidence>
<organism evidence="10 11">
    <name type="scientific">Catenulispora subtropica</name>
    <dbReference type="NCBI Taxonomy" id="450798"/>
    <lineage>
        <taxon>Bacteria</taxon>
        <taxon>Bacillati</taxon>
        <taxon>Actinomycetota</taxon>
        <taxon>Actinomycetes</taxon>
        <taxon>Catenulisporales</taxon>
        <taxon>Catenulisporaceae</taxon>
        <taxon>Catenulispora</taxon>
    </lineage>
</organism>
<protein>
    <recommendedName>
        <fullName evidence="12">Ste24 endopeptidase</fullName>
    </recommendedName>
</protein>
<feature type="transmembrane region" description="Helical" evidence="7">
    <location>
        <begin position="250"/>
        <end position="274"/>
    </location>
</feature>
<keyword evidence="1 6" id="KW-0645">Protease</keyword>
<keyword evidence="11" id="KW-1185">Reference proteome</keyword>
<accession>A0ABP5D3G3</accession>
<keyword evidence="7" id="KW-0472">Membrane</keyword>
<dbReference type="PANTHER" id="PTHR10120">
    <property type="entry name" value="CAAX PRENYL PROTEASE 1"/>
    <property type="match status" value="1"/>
</dbReference>
<evidence type="ECO:0000259" key="9">
    <source>
        <dbReference type="Pfam" id="PF16491"/>
    </source>
</evidence>
<evidence type="ECO:0000256" key="6">
    <source>
        <dbReference type="RuleBase" id="RU003983"/>
    </source>
</evidence>
<name>A0ABP5D3G3_9ACTN</name>
<feature type="transmembrane region" description="Helical" evidence="7">
    <location>
        <begin position="26"/>
        <end position="50"/>
    </location>
</feature>
<keyword evidence="3 6" id="KW-0378">Hydrolase</keyword>
<keyword evidence="7" id="KW-1133">Transmembrane helix</keyword>
<feature type="domain" description="CAAX prenyl protease 1 N-terminal" evidence="9">
    <location>
        <begin position="5"/>
        <end position="167"/>
    </location>
</feature>
<feature type="domain" description="Peptidase M48" evidence="8">
    <location>
        <begin position="172"/>
        <end position="376"/>
    </location>
</feature>
<keyword evidence="2" id="KW-0479">Metal-binding</keyword>